<protein>
    <submittedName>
        <fullName evidence="3">Uncharacterized protein</fullName>
    </submittedName>
</protein>
<gene>
    <name evidence="3" type="ORF">PENFLA_c005G02492</name>
</gene>
<accession>A0A1V6TQQ2</accession>
<dbReference type="OrthoDB" id="426293at2759"/>
<evidence type="ECO:0000313" key="4">
    <source>
        <dbReference type="Proteomes" id="UP000191342"/>
    </source>
</evidence>
<proteinExistence type="predicted"/>
<dbReference type="PANTHER" id="PTHR24198">
    <property type="entry name" value="ANKYRIN REPEAT AND PROTEIN KINASE DOMAIN-CONTAINING PROTEIN"/>
    <property type="match status" value="1"/>
</dbReference>
<dbReference type="Proteomes" id="UP000191342">
    <property type="component" value="Unassembled WGS sequence"/>
</dbReference>
<dbReference type="PANTHER" id="PTHR24198:SF165">
    <property type="entry name" value="ANKYRIN REPEAT-CONTAINING PROTEIN-RELATED"/>
    <property type="match status" value="1"/>
</dbReference>
<name>A0A1V6TQQ2_9EURO</name>
<sequence length="416" mass="46646">MVLLDLPTELILMIEEHLPTKADVSALMRSNSAMFAILQKRLYRRTKRSEVDFNLRWACERGNEGLASAMLDMGADIMLSVDHPAPLSIAAICGQLSMVKFLISYDPRIIDRTPGPRNVGFTALMGATLYGHTEIVNLQQIRARSSQKIRLVRNSHQPSSLRRKSRASSDFSKLALRPDEIVDAVNKRIAAIEKALLDEHKVRMGNDMTERPRWHPGDPDPDQVDPQFRVDRACAPLATDVAWSRVELSASSLVWATRGGHEDMVRLCLLQYPQKFEPGQEPLLTIATRNNDLGLVKLLLEVADHIPGVECVMDGKASFVSASKREIAEPDESLLAKNNIDVTAANFLYPRALVHCIHNGNMEMMKLLLDTEKVRIDFQDTRTPLSYAAEWGNEAAYCCNVLRCANYEIASSHWES</sequence>
<dbReference type="EMBL" id="MLQL01000005">
    <property type="protein sequence ID" value="OQE28169.1"/>
    <property type="molecule type" value="Genomic_DNA"/>
</dbReference>
<dbReference type="SMART" id="SM00248">
    <property type="entry name" value="ANK"/>
    <property type="match status" value="7"/>
</dbReference>
<dbReference type="Pfam" id="PF12796">
    <property type="entry name" value="Ank_2"/>
    <property type="match status" value="2"/>
</dbReference>
<dbReference type="InterPro" id="IPR002110">
    <property type="entry name" value="Ankyrin_rpt"/>
</dbReference>
<dbReference type="InterPro" id="IPR036770">
    <property type="entry name" value="Ankyrin_rpt-contain_sf"/>
</dbReference>
<dbReference type="AlphaFoldDB" id="A0A1V6TQQ2"/>
<reference evidence="4" key="1">
    <citation type="journal article" date="2017" name="Nat. Microbiol.">
        <title>Global analysis of biosynthetic gene clusters reveals vast potential of secondary metabolite production in Penicillium species.</title>
        <authorList>
            <person name="Nielsen J.C."/>
            <person name="Grijseels S."/>
            <person name="Prigent S."/>
            <person name="Ji B."/>
            <person name="Dainat J."/>
            <person name="Nielsen K.F."/>
            <person name="Frisvad J.C."/>
            <person name="Workman M."/>
            <person name="Nielsen J."/>
        </authorList>
    </citation>
    <scope>NUCLEOTIDE SEQUENCE [LARGE SCALE GENOMIC DNA]</scope>
    <source>
        <strain evidence="4">IBT 14082</strain>
    </source>
</reference>
<keyword evidence="2" id="KW-0040">ANK repeat</keyword>
<evidence type="ECO:0000256" key="2">
    <source>
        <dbReference type="ARBA" id="ARBA00023043"/>
    </source>
</evidence>
<keyword evidence="1" id="KW-0677">Repeat</keyword>
<evidence type="ECO:0000256" key="1">
    <source>
        <dbReference type="ARBA" id="ARBA00022737"/>
    </source>
</evidence>
<comment type="caution">
    <text evidence="3">The sequence shown here is derived from an EMBL/GenBank/DDBJ whole genome shotgun (WGS) entry which is preliminary data.</text>
</comment>
<evidence type="ECO:0000313" key="3">
    <source>
        <dbReference type="EMBL" id="OQE28169.1"/>
    </source>
</evidence>
<organism evidence="3 4">
    <name type="scientific">Penicillium flavigenum</name>
    <dbReference type="NCBI Taxonomy" id="254877"/>
    <lineage>
        <taxon>Eukaryota</taxon>
        <taxon>Fungi</taxon>
        <taxon>Dikarya</taxon>
        <taxon>Ascomycota</taxon>
        <taxon>Pezizomycotina</taxon>
        <taxon>Eurotiomycetes</taxon>
        <taxon>Eurotiomycetidae</taxon>
        <taxon>Eurotiales</taxon>
        <taxon>Aspergillaceae</taxon>
        <taxon>Penicillium</taxon>
    </lineage>
</organism>
<dbReference type="Gene3D" id="1.25.40.20">
    <property type="entry name" value="Ankyrin repeat-containing domain"/>
    <property type="match status" value="2"/>
</dbReference>
<dbReference type="SUPFAM" id="SSF48403">
    <property type="entry name" value="Ankyrin repeat"/>
    <property type="match status" value="2"/>
</dbReference>
<keyword evidence="4" id="KW-1185">Reference proteome</keyword>